<comment type="caution">
    <text evidence="12">The sequence shown here is derived from an EMBL/GenBank/DDBJ whole genome shotgun (WGS) entry which is preliminary data.</text>
</comment>
<gene>
    <name evidence="12" type="ORF">E3N88_02966</name>
</gene>
<dbReference type="FunFam" id="3.30.1330.40:FF:000016">
    <property type="entry name" value="Endoribonuclease"/>
    <property type="match status" value="1"/>
</dbReference>
<feature type="domain" description="Ankyrin repeat" evidence="11">
    <location>
        <begin position="776"/>
        <end position="859"/>
    </location>
</feature>
<evidence type="ECO:0000256" key="5">
    <source>
        <dbReference type="ARBA" id="ARBA00022741"/>
    </source>
</evidence>
<evidence type="ECO:0000256" key="6">
    <source>
        <dbReference type="ARBA" id="ARBA00022840"/>
    </source>
</evidence>
<dbReference type="GO" id="GO:0005524">
    <property type="term" value="F:ATP binding"/>
    <property type="evidence" value="ECO:0007669"/>
    <property type="project" value="UniProtKB-KW"/>
</dbReference>
<evidence type="ECO:0000256" key="3">
    <source>
        <dbReference type="ARBA" id="ARBA00018426"/>
    </source>
</evidence>
<dbReference type="Pfam" id="PF01042">
    <property type="entry name" value="Ribonuc_L-PSP"/>
    <property type="match status" value="2"/>
</dbReference>
<dbReference type="InterPro" id="IPR002761">
    <property type="entry name" value="Diphthami_syn_dom"/>
</dbReference>
<evidence type="ECO:0000259" key="10">
    <source>
        <dbReference type="Pfam" id="PF01902"/>
    </source>
</evidence>
<sequence length="860" mass="96986">MDFDFIFNCSEPVIVKKCNFETIDFEFVLCNFMIGLLVGIRYKLLVLRLVFVLEELELYTFNLIISAKEKMKVVGLVSGGKDSCFAMMKCLQYGHEVVALANLLPVNESVDELDSYMYQTVGHQIVVSYANCMGLPLRHDLSYDKTPGDEVEDMFILLKEVKKQMPSITAVSSGAIASDYQRLRVENVCSRLGLISLAYLWKLDQSLLLQQMIESGIVAITVKVAAIGLDPSKHLGKEMSQLRPHLLKLNELFGSNICGEGGEYETLTLDCPLFKYARIVLDEFQHVLHDSNSIAPVGILHPLAFHCEDKLQSASVSDINRTNGFCLENMGSVIEVQTESSELMEEKSQPYNLALDLAQFKTHKPHISKTKKENTFSISCWLQDSFKVSVDLQEDLKIILLKIESQLNEIGFSWENVVYIHLYISDMNMFAIANETYVNFITQEKCRFGVPSRSTIELPLLQAGLGNSYVEVLVANDQSKKVLHVQSISSWAPSCIGPYSQATLHKEILHMAGQLGLDPPTMALCDRGPVSELEQALINSEAVAKSFNCSISTSAILFVVYCSKFTSTLDRIRMQEKISEILNQINPLNSKHKHLSGVLNPVFLYVLVPDLPKRAFVEVKPVLFVKDDTNTEEAFNDHVVSDLNYEVNQFDLYFQPEKWHDECLQKCVVHGRICAAILSITNEIAGKICLNVHTSKNVNDNVIITAEEKLENVAEFCLYRLDKVLSQNCFSWDDVMNLRIYFSTSSNIPHETLSLIIQSKFDEFGEKTKKVKPFEEPIFNIVPVIGAGSRAASMDDIITWKDKSVKKKKKKVSTTDLKLESEYKKGLRPVLWWTPDFPLKTDEVVPLLDILASKVKAISH</sequence>
<dbReference type="Gene3D" id="3.40.50.620">
    <property type="entry name" value="HUPs"/>
    <property type="match status" value="1"/>
</dbReference>
<protein>
    <recommendedName>
        <fullName evidence="3">Diphthine--ammonia ligase</fullName>
        <ecNumber evidence="2">6.3.1.14</ecNumber>
    </recommendedName>
    <alternativeName>
        <fullName evidence="7">Diphthamide synthase</fullName>
    </alternativeName>
    <alternativeName>
        <fullName evidence="8">Diphthamide synthetase</fullName>
    </alternativeName>
</protein>
<reference evidence="12 13" key="1">
    <citation type="submission" date="2019-05" db="EMBL/GenBank/DDBJ databases">
        <title>Mikania micrantha, genome provides insights into the molecular mechanism of rapid growth.</title>
        <authorList>
            <person name="Liu B."/>
        </authorList>
    </citation>
    <scope>NUCLEOTIDE SEQUENCE [LARGE SCALE GENOMIC DNA]</scope>
    <source>
        <strain evidence="12">NLD-2019</strain>
        <tissue evidence="12">Leaf</tissue>
    </source>
</reference>
<dbReference type="PANTHER" id="PTHR12196:SF2">
    <property type="entry name" value="DIPHTHINE--AMMONIA LIGASE"/>
    <property type="match status" value="1"/>
</dbReference>
<dbReference type="FunFam" id="3.90.1490.10:FF:000001">
    <property type="entry name" value="Diphthine--ammonia ligase"/>
    <property type="match status" value="1"/>
</dbReference>
<dbReference type="InterPro" id="IPR030662">
    <property type="entry name" value="DPH6/MJ0570"/>
</dbReference>
<dbReference type="GO" id="GO:0017178">
    <property type="term" value="F:diphthine-ammonia ligase activity"/>
    <property type="evidence" value="ECO:0007669"/>
    <property type="project" value="UniProtKB-EC"/>
</dbReference>
<dbReference type="SUPFAM" id="SSF52402">
    <property type="entry name" value="Adenine nucleotide alpha hydrolases-like"/>
    <property type="match status" value="1"/>
</dbReference>
<dbReference type="Pfam" id="PF11904">
    <property type="entry name" value="ANKRD13_C"/>
    <property type="match status" value="1"/>
</dbReference>
<evidence type="ECO:0000256" key="9">
    <source>
        <dbReference type="ARBA" id="ARBA00048108"/>
    </source>
</evidence>
<accession>A0A5N6Q810</accession>
<dbReference type="SUPFAM" id="SSF55298">
    <property type="entry name" value="YjgF-like"/>
    <property type="match status" value="2"/>
</dbReference>
<evidence type="ECO:0000256" key="4">
    <source>
        <dbReference type="ARBA" id="ARBA00022598"/>
    </source>
</evidence>
<dbReference type="FunFam" id="3.40.50.620:FF:000145">
    <property type="entry name" value="ATP-binding domain containing protein"/>
    <property type="match status" value="1"/>
</dbReference>
<evidence type="ECO:0000259" key="11">
    <source>
        <dbReference type="Pfam" id="PF11904"/>
    </source>
</evidence>
<dbReference type="OrthoDB" id="686384at2759"/>
<keyword evidence="5" id="KW-0547">Nucleotide-binding</keyword>
<evidence type="ECO:0000256" key="1">
    <source>
        <dbReference type="ARBA" id="ARBA00005156"/>
    </source>
</evidence>
<keyword evidence="13" id="KW-1185">Reference proteome</keyword>
<dbReference type="InterPro" id="IPR035959">
    <property type="entry name" value="RutC-like_sf"/>
</dbReference>
<comment type="pathway">
    <text evidence="1">Protein modification; peptidyl-diphthamide biosynthesis.</text>
</comment>
<dbReference type="InterPro" id="IPR014729">
    <property type="entry name" value="Rossmann-like_a/b/a_fold"/>
</dbReference>
<dbReference type="EMBL" id="SZYD01000001">
    <property type="protein sequence ID" value="KAD7479830.1"/>
    <property type="molecule type" value="Genomic_DNA"/>
</dbReference>
<dbReference type="AlphaFoldDB" id="A0A5N6Q810"/>
<organism evidence="12 13">
    <name type="scientific">Mikania micrantha</name>
    <name type="common">bitter vine</name>
    <dbReference type="NCBI Taxonomy" id="192012"/>
    <lineage>
        <taxon>Eukaryota</taxon>
        <taxon>Viridiplantae</taxon>
        <taxon>Streptophyta</taxon>
        <taxon>Embryophyta</taxon>
        <taxon>Tracheophyta</taxon>
        <taxon>Spermatophyta</taxon>
        <taxon>Magnoliopsida</taxon>
        <taxon>eudicotyledons</taxon>
        <taxon>Gunneridae</taxon>
        <taxon>Pentapetalae</taxon>
        <taxon>asterids</taxon>
        <taxon>campanulids</taxon>
        <taxon>Asterales</taxon>
        <taxon>Asteraceae</taxon>
        <taxon>Asteroideae</taxon>
        <taxon>Heliantheae alliance</taxon>
        <taxon>Eupatorieae</taxon>
        <taxon>Mikania</taxon>
    </lineage>
</organism>
<comment type="catalytic activity">
    <reaction evidence="9">
        <text>diphthine-[translation elongation factor 2] + NH4(+) + ATP = diphthamide-[translation elongation factor 2] + AMP + diphosphate + H(+)</text>
        <dbReference type="Rhea" id="RHEA:19753"/>
        <dbReference type="Rhea" id="RHEA-COMP:10172"/>
        <dbReference type="Rhea" id="RHEA-COMP:10174"/>
        <dbReference type="ChEBI" id="CHEBI:15378"/>
        <dbReference type="ChEBI" id="CHEBI:16692"/>
        <dbReference type="ChEBI" id="CHEBI:28938"/>
        <dbReference type="ChEBI" id="CHEBI:30616"/>
        <dbReference type="ChEBI" id="CHEBI:33019"/>
        <dbReference type="ChEBI" id="CHEBI:82696"/>
        <dbReference type="ChEBI" id="CHEBI:456215"/>
        <dbReference type="EC" id="6.3.1.14"/>
    </reaction>
</comment>
<dbReference type="Proteomes" id="UP000326396">
    <property type="component" value="Linkage Group LG1"/>
</dbReference>
<evidence type="ECO:0000313" key="13">
    <source>
        <dbReference type="Proteomes" id="UP000326396"/>
    </source>
</evidence>
<dbReference type="GO" id="GO:0017183">
    <property type="term" value="P:protein histidyl modification to diphthamide"/>
    <property type="evidence" value="ECO:0007669"/>
    <property type="project" value="TreeGrafter"/>
</dbReference>
<name>A0A5N6Q810_9ASTR</name>
<dbReference type="Pfam" id="PF01902">
    <property type="entry name" value="Diphthami_syn_2"/>
    <property type="match status" value="1"/>
</dbReference>
<proteinExistence type="predicted"/>
<keyword evidence="4" id="KW-0436">Ligase</keyword>
<dbReference type="NCBIfam" id="TIGR00290">
    <property type="entry name" value="MJ0570_dom"/>
    <property type="match status" value="1"/>
</dbReference>
<evidence type="ECO:0000256" key="2">
    <source>
        <dbReference type="ARBA" id="ARBA00012089"/>
    </source>
</evidence>
<dbReference type="CDD" id="cd01994">
    <property type="entry name" value="AANH_PF0828-like"/>
    <property type="match status" value="1"/>
</dbReference>
<feature type="domain" description="Diphthamide synthase" evidence="10">
    <location>
        <begin position="71"/>
        <end position="293"/>
    </location>
</feature>
<dbReference type="InterPro" id="IPR006175">
    <property type="entry name" value="YjgF/YER057c/UK114"/>
</dbReference>
<evidence type="ECO:0000313" key="12">
    <source>
        <dbReference type="EMBL" id="KAD7479830.1"/>
    </source>
</evidence>
<dbReference type="Gene3D" id="3.90.1490.10">
    <property type="entry name" value="putative n-type atp pyrophosphatase, domain 2"/>
    <property type="match status" value="1"/>
</dbReference>
<evidence type="ECO:0000256" key="8">
    <source>
        <dbReference type="ARBA" id="ARBA00031552"/>
    </source>
</evidence>
<keyword evidence="6" id="KW-0067">ATP-binding</keyword>
<dbReference type="InterPro" id="IPR055285">
    <property type="entry name" value="ANKRD13_C"/>
</dbReference>
<evidence type="ECO:0000256" key="7">
    <source>
        <dbReference type="ARBA" id="ARBA00029814"/>
    </source>
</evidence>
<dbReference type="CDD" id="cd06156">
    <property type="entry name" value="eu_AANH_C_2"/>
    <property type="match status" value="1"/>
</dbReference>
<dbReference type="EC" id="6.3.1.14" evidence="2"/>
<dbReference type="PANTHER" id="PTHR12196">
    <property type="entry name" value="DOMAIN OF UNKNOWN FUNCTION 71 DUF71 -CONTAINING PROTEIN"/>
    <property type="match status" value="1"/>
</dbReference>
<dbReference type="Gene3D" id="3.30.1330.40">
    <property type="entry name" value="RutC-like"/>
    <property type="match status" value="2"/>
</dbReference>